<accession>A0A0U9HV23</accession>
<proteinExistence type="predicted"/>
<sequence>MRNHIFNKLFQAMIVLQVILFLFNSAYAHKVSAYAYREGDKVFGECYFVDGSPCKNSRVQVYDSKGNKITEVTTDEKGKFKFTTSNTGQLKIVIPAGEGHRAEYMLEAAEKVEKKDIKKSEPEKQPEKKEIPKTSLNKEELKQIIDEAIDAKLQGLRTELMDLRKQMDKISIRDIIGGIGYIFGVWAIIMLLKRKKNAS</sequence>
<evidence type="ECO:0000313" key="2">
    <source>
        <dbReference type="EMBL" id="GAQ94737.1"/>
    </source>
</evidence>
<dbReference type="STRING" id="86166.TAGGR_1922"/>
<evidence type="ECO:0000256" key="1">
    <source>
        <dbReference type="SAM" id="Phobius"/>
    </source>
</evidence>
<dbReference type="OrthoDB" id="9798743at2"/>
<comment type="caution">
    <text evidence="2">The sequence shown here is derived from an EMBL/GenBank/DDBJ whole genome shotgun (WGS) entry which is preliminary data.</text>
</comment>
<keyword evidence="1" id="KW-0812">Transmembrane</keyword>
<protein>
    <submittedName>
        <fullName evidence="2">Nickel transport protein</fullName>
    </submittedName>
</protein>
<dbReference type="InterPro" id="IPR013783">
    <property type="entry name" value="Ig-like_fold"/>
</dbReference>
<keyword evidence="1" id="KW-1133">Transmembrane helix</keyword>
<dbReference type="SUPFAM" id="SSF49478">
    <property type="entry name" value="Cna protein B-type domain"/>
    <property type="match status" value="1"/>
</dbReference>
<gene>
    <name evidence="2" type="ORF">TAGGR_1922</name>
</gene>
<name>A0A0U9HV23_9BACT</name>
<dbReference type="Gene3D" id="2.60.40.10">
    <property type="entry name" value="Immunoglobulins"/>
    <property type="match status" value="1"/>
</dbReference>
<dbReference type="AlphaFoldDB" id="A0A0U9HV23"/>
<keyword evidence="3" id="KW-1185">Reference proteome</keyword>
<reference evidence="3" key="1">
    <citation type="submission" date="2016-01" db="EMBL/GenBank/DDBJ databases">
        <title>Draft genome sequence of Thermodesulfovibrio aggregans strain TGE-P1.</title>
        <authorList>
            <person name="Sekiguchi Y."/>
            <person name="Ohashi A."/>
            <person name="Matsuura N."/>
            <person name="Tourlousse M.D."/>
        </authorList>
    </citation>
    <scope>NUCLEOTIDE SEQUENCE [LARGE SCALE GENOMIC DNA]</scope>
    <source>
        <strain evidence="3">TGE-P1</strain>
    </source>
</reference>
<feature type="transmembrane region" description="Helical" evidence="1">
    <location>
        <begin position="175"/>
        <end position="192"/>
    </location>
</feature>
<dbReference type="Proteomes" id="UP000054976">
    <property type="component" value="Unassembled WGS sequence"/>
</dbReference>
<dbReference type="RefSeq" id="WP_059176163.1">
    <property type="nucleotide sequence ID" value="NZ_BCNO01000001.1"/>
</dbReference>
<keyword evidence="1" id="KW-0472">Membrane</keyword>
<dbReference type="EMBL" id="BCNO01000001">
    <property type="protein sequence ID" value="GAQ94737.1"/>
    <property type="molecule type" value="Genomic_DNA"/>
</dbReference>
<evidence type="ECO:0000313" key="3">
    <source>
        <dbReference type="Proteomes" id="UP000054976"/>
    </source>
</evidence>
<organism evidence="2 3">
    <name type="scientific">Thermodesulfovibrio aggregans</name>
    <dbReference type="NCBI Taxonomy" id="86166"/>
    <lineage>
        <taxon>Bacteria</taxon>
        <taxon>Pseudomonadati</taxon>
        <taxon>Nitrospirota</taxon>
        <taxon>Thermodesulfovibrionia</taxon>
        <taxon>Thermodesulfovibrionales</taxon>
        <taxon>Thermodesulfovibrionaceae</taxon>
        <taxon>Thermodesulfovibrio</taxon>
    </lineage>
</organism>